<gene>
    <name evidence="1" type="ORF">FPZ24_16775</name>
</gene>
<evidence type="ECO:0000313" key="2">
    <source>
        <dbReference type="Proteomes" id="UP000315673"/>
    </source>
</evidence>
<reference evidence="1 2" key="1">
    <citation type="submission" date="2019-07" db="EMBL/GenBank/DDBJ databases">
        <title>Full genome sequence of Sphingomonas sp. 4R-6-7(HKS19).</title>
        <authorList>
            <person name="Im W.-T."/>
        </authorList>
    </citation>
    <scope>NUCLEOTIDE SEQUENCE [LARGE SCALE GENOMIC DNA]</scope>
    <source>
        <strain evidence="1 2">HKS19</strain>
    </source>
</reference>
<protein>
    <submittedName>
        <fullName evidence="1">Uncharacterized protein</fullName>
    </submittedName>
</protein>
<organism evidence="1 2">
    <name type="scientific">Sphingomonas panacisoli</name>
    <dbReference type="NCBI Taxonomy" id="1813879"/>
    <lineage>
        <taxon>Bacteria</taxon>
        <taxon>Pseudomonadati</taxon>
        <taxon>Pseudomonadota</taxon>
        <taxon>Alphaproteobacteria</taxon>
        <taxon>Sphingomonadales</taxon>
        <taxon>Sphingomonadaceae</taxon>
        <taxon>Sphingomonas</taxon>
    </lineage>
</organism>
<accession>A0A5B8LNH9</accession>
<dbReference type="EMBL" id="CP042306">
    <property type="protein sequence ID" value="QDZ08922.1"/>
    <property type="molecule type" value="Genomic_DNA"/>
</dbReference>
<keyword evidence="2" id="KW-1185">Reference proteome</keyword>
<dbReference type="KEGG" id="spai:FPZ24_16775"/>
<dbReference type="RefSeq" id="WP_146573942.1">
    <property type="nucleotide sequence ID" value="NZ_CP042306.1"/>
</dbReference>
<dbReference type="Proteomes" id="UP000315673">
    <property type="component" value="Chromosome"/>
</dbReference>
<dbReference type="AlphaFoldDB" id="A0A5B8LNH9"/>
<proteinExistence type="predicted"/>
<sequence>MSSIFYVIAIMGCGDGQTQCAQQRIETVRYANAAQCQAAMPAALQRNTDLDFPTLTAACRQVGTSMADRPGRDRRG</sequence>
<dbReference type="OrthoDB" id="7916376at2"/>
<evidence type="ECO:0000313" key="1">
    <source>
        <dbReference type="EMBL" id="QDZ08922.1"/>
    </source>
</evidence>
<name>A0A5B8LNH9_9SPHN</name>